<name>A0A915A486_PARUN</name>
<feature type="region of interest" description="Disordered" evidence="1">
    <location>
        <begin position="110"/>
        <end position="133"/>
    </location>
</feature>
<dbReference type="GO" id="GO:0008270">
    <property type="term" value="F:zinc ion binding"/>
    <property type="evidence" value="ECO:0007669"/>
    <property type="project" value="InterPro"/>
</dbReference>
<dbReference type="SUPFAM" id="SSF57756">
    <property type="entry name" value="Retrovirus zinc finger-like domains"/>
    <property type="match status" value="1"/>
</dbReference>
<dbReference type="Gene3D" id="4.10.60.10">
    <property type="entry name" value="Zinc finger, CCHC-type"/>
    <property type="match status" value="1"/>
</dbReference>
<proteinExistence type="predicted"/>
<dbReference type="GO" id="GO:0003676">
    <property type="term" value="F:nucleic acid binding"/>
    <property type="evidence" value="ECO:0007669"/>
    <property type="project" value="InterPro"/>
</dbReference>
<reference evidence="4" key="1">
    <citation type="submission" date="2022-11" db="UniProtKB">
        <authorList>
            <consortium name="WormBaseParasite"/>
        </authorList>
    </citation>
    <scope>IDENTIFICATION</scope>
</reference>
<feature type="region of interest" description="Disordered" evidence="1">
    <location>
        <begin position="64"/>
        <end position="89"/>
    </location>
</feature>
<dbReference type="AlphaFoldDB" id="A0A915A486"/>
<protein>
    <submittedName>
        <fullName evidence="4">CCHC-type domain-containing protein</fullName>
    </submittedName>
</protein>
<dbReference type="WBParaSite" id="PgE641_g001_t01">
    <property type="protein sequence ID" value="PgE641_g001_t01"/>
    <property type="gene ID" value="PgE641_g001"/>
</dbReference>
<dbReference type="GO" id="GO:0019899">
    <property type="term" value="F:enzyme binding"/>
    <property type="evidence" value="ECO:0007669"/>
    <property type="project" value="UniProtKB-ARBA"/>
</dbReference>
<feature type="compositionally biased region" description="Polar residues" evidence="1">
    <location>
        <begin position="110"/>
        <end position="121"/>
    </location>
</feature>
<sequence length="133" mass="14690">LIGSLNRASCRICRGVGHFANNCPKETMKRAMQAVDDRVSLQTDGNFTKEVLYYIRPRDKDGNVLYTSDESSDEANGMEHRGSEEECRADDCEIKTRTDSLFADTQVSIPVSSKSASTPVSDTGGHVKTHKFV</sequence>
<keyword evidence="3" id="KW-1185">Reference proteome</keyword>
<evidence type="ECO:0000256" key="1">
    <source>
        <dbReference type="SAM" id="MobiDB-lite"/>
    </source>
</evidence>
<feature type="compositionally biased region" description="Basic and acidic residues" evidence="1">
    <location>
        <begin position="77"/>
        <end position="89"/>
    </location>
</feature>
<dbReference type="SMART" id="SM00343">
    <property type="entry name" value="ZnF_C2HC"/>
    <property type="match status" value="1"/>
</dbReference>
<evidence type="ECO:0000313" key="3">
    <source>
        <dbReference type="Proteomes" id="UP000887569"/>
    </source>
</evidence>
<dbReference type="InterPro" id="IPR001878">
    <property type="entry name" value="Znf_CCHC"/>
</dbReference>
<organism evidence="3 4">
    <name type="scientific">Parascaris univalens</name>
    <name type="common">Nematode worm</name>
    <dbReference type="NCBI Taxonomy" id="6257"/>
    <lineage>
        <taxon>Eukaryota</taxon>
        <taxon>Metazoa</taxon>
        <taxon>Ecdysozoa</taxon>
        <taxon>Nematoda</taxon>
        <taxon>Chromadorea</taxon>
        <taxon>Rhabditida</taxon>
        <taxon>Spirurina</taxon>
        <taxon>Ascaridomorpha</taxon>
        <taxon>Ascaridoidea</taxon>
        <taxon>Ascarididae</taxon>
        <taxon>Parascaris</taxon>
    </lineage>
</organism>
<feature type="domain" description="CCHC-type" evidence="2">
    <location>
        <begin position="9"/>
        <end position="25"/>
    </location>
</feature>
<accession>A0A915A486</accession>
<dbReference type="Pfam" id="PF00098">
    <property type="entry name" value="zf-CCHC"/>
    <property type="match status" value="1"/>
</dbReference>
<dbReference type="InterPro" id="IPR036875">
    <property type="entry name" value="Znf_CCHC_sf"/>
</dbReference>
<evidence type="ECO:0000259" key="2">
    <source>
        <dbReference type="SMART" id="SM00343"/>
    </source>
</evidence>
<evidence type="ECO:0000313" key="4">
    <source>
        <dbReference type="WBParaSite" id="PgE641_g001_t01"/>
    </source>
</evidence>
<dbReference type="Proteomes" id="UP000887569">
    <property type="component" value="Unplaced"/>
</dbReference>